<evidence type="ECO:0008006" key="3">
    <source>
        <dbReference type="Google" id="ProtNLM"/>
    </source>
</evidence>
<reference evidence="1 2" key="1">
    <citation type="journal article" date="2019" name="Genome Biol. Evol.">
        <title>Insights into the evolution of the New World diploid cottons (Gossypium, subgenus Houzingenia) based on genome sequencing.</title>
        <authorList>
            <person name="Grover C.E."/>
            <person name="Arick M.A. 2nd"/>
            <person name="Thrash A."/>
            <person name="Conover J.L."/>
            <person name="Sanders W.S."/>
            <person name="Peterson D.G."/>
            <person name="Frelichowski J.E."/>
            <person name="Scheffler J.A."/>
            <person name="Scheffler B.E."/>
            <person name="Wendel J.F."/>
        </authorList>
    </citation>
    <scope>NUCLEOTIDE SEQUENCE [LARGE SCALE GENOMIC DNA]</scope>
    <source>
        <strain evidence="1">185</strain>
        <tissue evidence="1">Leaf</tissue>
    </source>
</reference>
<organism evidence="1 2">
    <name type="scientific">Gossypium aridum</name>
    <name type="common">American cotton</name>
    <name type="synonym">Erioxylum aridum</name>
    <dbReference type="NCBI Taxonomy" id="34290"/>
    <lineage>
        <taxon>Eukaryota</taxon>
        <taxon>Viridiplantae</taxon>
        <taxon>Streptophyta</taxon>
        <taxon>Embryophyta</taxon>
        <taxon>Tracheophyta</taxon>
        <taxon>Spermatophyta</taxon>
        <taxon>Magnoliopsida</taxon>
        <taxon>eudicotyledons</taxon>
        <taxon>Gunneridae</taxon>
        <taxon>Pentapetalae</taxon>
        <taxon>rosids</taxon>
        <taxon>malvids</taxon>
        <taxon>Malvales</taxon>
        <taxon>Malvaceae</taxon>
        <taxon>Malvoideae</taxon>
        <taxon>Gossypium</taxon>
    </lineage>
</organism>
<comment type="caution">
    <text evidence="1">The sequence shown here is derived from an EMBL/GenBank/DDBJ whole genome shotgun (WGS) entry which is preliminary data.</text>
</comment>
<dbReference type="Proteomes" id="UP000593577">
    <property type="component" value="Unassembled WGS sequence"/>
</dbReference>
<dbReference type="EMBL" id="JABFAA010000005">
    <property type="protein sequence ID" value="MBA0681527.1"/>
    <property type="molecule type" value="Genomic_DNA"/>
</dbReference>
<dbReference type="PANTHER" id="PTHR34657">
    <property type="entry name" value="EMBRYO SAC DEVELOPMENT ARREST 6"/>
    <property type="match status" value="1"/>
</dbReference>
<evidence type="ECO:0000313" key="1">
    <source>
        <dbReference type="EMBL" id="MBA0681527.1"/>
    </source>
</evidence>
<dbReference type="PANTHER" id="PTHR34657:SF4">
    <property type="entry name" value="EMBRYO SAC DEVELOPMENT ARREST 6"/>
    <property type="match status" value="1"/>
</dbReference>
<gene>
    <name evidence="1" type="ORF">Goari_023324</name>
</gene>
<evidence type="ECO:0000313" key="2">
    <source>
        <dbReference type="Proteomes" id="UP000593577"/>
    </source>
</evidence>
<keyword evidence="2" id="KW-1185">Reference proteome</keyword>
<dbReference type="AlphaFoldDB" id="A0A7J8X2N2"/>
<sequence length="200" mass="22351">MGDWVRCDAFSLLFISRYSIATVSNLTATAVFTLTAVPGFFFACPPFFLLLTPSVYGSDHHFNRRFHQQRKILTPGICRKRKEREAFYSFKPSVPVQPSVYTNPKSPPQPNCSNRLLAGYMAHEFLTRGTLLGQKFDPDRSEAVPMVGSLAEPQKVKTGTEPNGKKECPSYAEVASVLKGDRAHIPGIVNPTQLARWIQM</sequence>
<protein>
    <recommendedName>
        <fullName evidence="3">Embryo sac development arrest 6</fullName>
    </recommendedName>
</protein>
<accession>A0A7J8X2N2</accession>
<proteinExistence type="predicted"/>
<name>A0A7J8X2N2_GOSAI</name>